<keyword evidence="3" id="KW-1185">Reference proteome</keyword>
<dbReference type="AlphaFoldDB" id="A0A518BBE6"/>
<evidence type="ECO:0000259" key="1">
    <source>
        <dbReference type="Pfam" id="PF01261"/>
    </source>
</evidence>
<keyword evidence="2" id="KW-0413">Isomerase</keyword>
<gene>
    <name evidence="2" type="ORF">Pan216_52040</name>
</gene>
<sequence>MPNESRQSHQALETVEGEKRHLVRREFLHGVAATALLGSLGAPNTRASVSGEPGRIKKAVKYHMIKEDLPVLDKFRLLADLGFDGTEIHVTTTIDRDEARRASEVTGVAIHGFLNSSKPDLAYAIETAAFYGATSVLVVAGRVDQEHPYDRVYREQQDRIRAALPQAEREGIKLLVENVWNNFLLSPLEMARFLDEFDSPSVGAYFDVGNVVRFGWPDQWIRILGDRVVKLDIKEYSRRKQVSEGLRKGFNVEIGEGDCDWSAVRRALVDIGYTSGWATAEVPGGDRRRLADIAARMDRVLGLVKR</sequence>
<dbReference type="Proteomes" id="UP000317093">
    <property type="component" value="Chromosome"/>
</dbReference>
<dbReference type="GO" id="GO:0016853">
    <property type="term" value="F:isomerase activity"/>
    <property type="evidence" value="ECO:0007669"/>
    <property type="project" value="UniProtKB-KW"/>
</dbReference>
<proteinExistence type="predicted"/>
<dbReference type="PROSITE" id="PS51318">
    <property type="entry name" value="TAT"/>
    <property type="match status" value="1"/>
</dbReference>
<dbReference type="SUPFAM" id="SSF51658">
    <property type="entry name" value="Xylose isomerase-like"/>
    <property type="match status" value="1"/>
</dbReference>
<dbReference type="InterPro" id="IPR013022">
    <property type="entry name" value="Xyl_isomerase-like_TIM-brl"/>
</dbReference>
<evidence type="ECO:0000313" key="3">
    <source>
        <dbReference type="Proteomes" id="UP000317093"/>
    </source>
</evidence>
<dbReference type="KEGG" id="knv:Pan216_52040"/>
<feature type="domain" description="Xylose isomerase-like TIM barrel" evidence="1">
    <location>
        <begin position="75"/>
        <end position="286"/>
    </location>
</feature>
<dbReference type="RefSeq" id="WP_419192962.1">
    <property type="nucleotide sequence ID" value="NZ_CP036279.1"/>
</dbReference>
<dbReference type="Gene3D" id="3.20.20.150">
    <property type="entry name" value="Divalent-metal-dependent TIM barrel enzymes"/>
    <property type="match status" value="1"/>
</dbReference>
<dbReference type="PANTHER" id="PTHR12110">
    <property type="entry name" value="HYDROXYPYRUVATE ISOMERASE"/>
    <property type="match status" value="1"/>
</dbReference>
<evidence type="ECO:0000313" key="2">
    <source>
        <dbReference type="EMBL" id="QDU64315.1"/>
    </source>
</evidence>
<protein>
    <submittedName>
        <fullName evidence="2">Xylose isomerase-like TIM barrel</fullName>
    </submittedName>
</protein>
<dbReference type="InterPro" id="IPR050312">
    <property type="entry name" value="IolE/XylAMocC-like"/>
</dbReference>
<dbReference type="InterPro" id="IPR006311">
    <property type="entry name" value="TAT_signal"/>
</dbReference>
<accession>A0A518BBE6</accession>
<name>A0A518BBE6_9BACT</name>
<dbReference type="InterPro" id="IPR036237">
    <property type="entry name" value="Xyl_isomerase-like_sf"/>
</dbReference>
<dbReference type="EMBL" id="CP036279">
    <property type="protein sequence ID" value="QDU64315.1"/>
    <property type="molecule type" value="Genomic_DNA"/>
</dbReference>
<organism evidence="2 3">
    <name type="scientific">Kolteria novifilia</name>
    <dbReference type="NCBI Taxonomy" id="2527975"/>
    <lineage>
        <taxon>Bacteria</taxon>
        <taxon>Pseudomonadati</taxon>
        <taxon>Planctomycetota</taxon>
        <taxon>Planctomycetia</taxon>
        <taxon>Kolteriales</taxon>
        <taxon>Kolteriaceae</taxon>
        <taxon>Kolteria</taxon>
    </lineage>
</organism>
<dbReference type="Pfam" id="PF01261">
    <property type="entry name" value="AP_endonuc_2"/>
    <property type="match status" value="1"/>
</dbReference>
<reference evidence="2 3" key="1">
    <citation type="submission" date="2019-02" db="EMBL/GenBank/DDBJ databases">
        <title>Deep-cultivation of Planctomycetes and their phenomic and genomic characterization uncovers novel biology.</title>
        <authorList>
            <person name="Wiegand S."/>
            <person name="Jogler M."/>
            <person name="Boedeker C."/>
            <person name="Pinto D."/>
            <person name="Vollmers J."/>
            <person name="Rivas-Marin E."/>
            <person name="Kohn T."/>
            <person name="Peeters S.H."/>
            <person name="Heuer A."/>
            <person name="Rast P."/>
            <person name="Oberbeckmann S."/>
            <person name="Bunk B."/>
            <person name="Jeske O."/>
            <person name="Meyerdierks A."/>
            <person name="Storesund J.E."/>
            <person name="Kallscheuer N."/>
            <person name="Luecker S."/>
            <person name="Lage O.M."/>
            <person name="Pohl T."/>
            <person name="Merkel B.J."/>
            <person name="Hornburger P."/>
            <person name="Mueller R.-W."/>
            <person name="Bruemmer F."/>
            <person name="Labrenz M."/>
            <person name="Spormann A.M."/>
            <person name="Op den Camp H."/>
            <person name="Overmann J."/>
            <person name="Amann R."/>
            <person name="Jetten M.S.M."/>
            <person name="Mascher T."/>
            <person name="Medema M.H."/>
            <person name="Devos D.P."/>
            <person name="Kaster A.-K."/>
            <person name="Ovreas L."/>
            <person name="Rohde M."/>
            <person name="Galperin M.Y."/>
            <person name="Jogler C."/>
        </authorList>
    </citation>
    <scope>NUCLEOTIDE SEQUENCE [LARGE SCALE GENOMIC DNA]</scope>
    <source>
        <strain evidence="2 3">Pan216</strain>
    </source>
</reference>